<reference evidence="3 4" key="1">
    <citation type="submission" date="2018-06" db="EMBL/GenBank/DDBJ databases">
        <title>Freshwater and sediment microbial communities from various areas in North America, analyzing microbe dynamics in response to fracking.</title>
        <authorList>
            <person name="Lamendella R."/>
        </authorList>
    </citation>
    <scope>NUCLEOTIDE SEQUENCE [LARGE SCALE GENOMIC DNA]</scope>
    <source>
        <strain evidence="3 4">3b_TX</strain>
    </source>
</reference>
<dbReference type="GO" id="GO:0003824">
    <property type="term" value="F:catalytic activity"/>
    <property type="evidence" value="ECO:0007669"/>
    <property type="project" value="InterPro"/>
</dbReference>
<evidence type="ECO:0000256" key="1">
    <source>
        <dbReference type="SAM" id="MobiDB-lite"/>
    </source>
</evidence>
<feature type="compositionally biased region" description="Low complexity" evidence="1">
    <location>
        <begin position="506"/>
        <end position="516"/>
    </location>
</feature>
<dbReference type="Proteomes" id="UP000253509">
    <property type="component" value="Unassembled WGS sequence"/>
</dbReference>
<feature type="region of interest" description="Disordered" evidence="1">
    <location>
        <begin position="473"/>
        <end position="516"/>
    </location>
</feature>
<keyword evidence="4" id="KW-1185">Reference proteome</keyword>
<proteinExistence type="predicted"/>
<dbReference type="InterPro" id="IPR000120">
    <property type="entry name" value="Amidase"/>
</dbReference>
<evidence type="ECO:0000313" key="4">
    <source>
        <dbReference type="Proteomes" id="UP000253509"/>
    </source>
</evidence>
<dbReference type="AlphaFoldDB" id="A0A366IJ59"/>
<dbReference type="InterPro" id="IPR020556">
    <property type="entry name" value="Amidase_CS"/>
</dbReference>
<dbReference type="PANTHER" id="PTHR11895:SF76">
    <property type="entry name" value="INDOLEACETAMIDE HYDROLASE"/>
    <property type="match status" value="1"/>
</dbReference>
<evidence type="ECO:0000259" key="2">
    <source>
        <dbReference type="Pfam" id="PF01425"/>
    </source>
</evidence>
<dbReference type="EMBL" id="QNSB01000006">
    <property type="protein sequence ID" value="RBP71179.1"/>
    <property type="molecule type" value="Genomic_DNA"/>
</dbReference>
<feature type="domain" description="Amidase" evidence="2">
    <location>
        <begin position="25"/>
        <end position="448"/>
    </location>
</feature>
<gene>
    <name evidence="3" type="ORF">DFO65_10622</name>
</gene>
<organism evidence="3 4">
    <name type="scientific">Brevibacterium celere</name>
    <dbReference type="NCBI Taxonomy" id="225845"/>
    <lineage>
        <taxon>Bacteria</taxon>
        <taxon>Bacillati</taxon>
        <taxon>Actinomycetota</taxon>
        <taxon>Actinomycetes</taxon>
        <taxon>Micrococcales</taxon>
        <taxon>Brevibacteriaceae</taxon>
        <taxon>Brevibacterium</taxon>
    </lineage>
</organism>
<evidence type="ECO:0000313" key="3">
    <source>
        <dbReference type="EMBL" id="RBP71179.1"/>
    </source>
</evidence>
<name>A0A366IJ59_9MICO</name>
<dbReference type="InterPro" id="IPR023631">
    <property type="entry name" value="Amidase_dom"/>
</dbReference>
<sequence length="516" mass="54461">MNNVHELGARAMVELTRSGEISASDLLEAHLERIDAHNADVNAIVALDVESAREQAKALDALPVERRGRLHGLPVAIKDTANAVGFPATSGHRHFADFRPEADDLHVARMRAEGVVIIGKTNVPEMAAGSHSFNKVYGTTYNPHDPARSAGGSSGGAAAALAAGFVPIADGSDMGGSLRNPAAFCGVVGMRPSPGVIVGAEHPNMGDRLVTVGPMARTVADTALLLDVMAGPTEAQPQHVPLDSAALQNLEPARLEGMRVAYAPDLDGRVPVDPEITSALDALVARLESAGATIVRSCPNLDGADEAFRTLRAAEFQSTMGELLTAEEENFNDFLADNIRQGESLTALDVMRALQTTTRLSREAADFFADVDLVLAPTTQILPFPAEQTWPREVAGQPMGDYLEWMRSAWLFTPLGLPGISIPAGFAEAGLPIGVQLLAGPGRDVELLQSAAAIEALIDLGYVDPFARDANRDRAANRDQDTNRDQPTNQNPAIADLAVTSDPTPASAASSMEMNS</sequence>
<dbReference type="PROSITE" id="PS00571">
    <property type="entry name" value="AMIDASES"/>
    <property type="match status" value="1"/>
</dbReference>
<dbReference type="PANTHER" id="PTHR11895">
    <property type="entry name" value="TRANSAMIDASE"/>
    <property type="match status" value="1"/>
</dbReference>
<feature type="compositionally biased region" description="Basic and acidic residues" evidence="1">
    <location>
        <begin position="473"/>
        <end position="484"/>
    </location>
</feature>
<dbReference type="InterPro" id="IPR036928">
    <property type="entry name" value="AS_sf"/>
</dbReference>
<dbReference type="Pfam" id="PF01425">
    <property type="entry name" value="Amidase"/>
    <property type="match status" value="1"/>
</dbReference>
<protein>
    <submittedName>
        <fullName evidence="3">Amidase</fullName>
    </submittedName>
</protein>
<comment type="caution">
    <text evidence="3">The sequence shown here is derived from an EMBL/GenBank/DDBJ whole genome shotgun (WGS) entry which is preliminary data.</text>
</comment>
<dbReference type="SUPFAM" id="SSF75304">
    <property type="entry name" value="Amidase signature (AS) enzymes"/>
    <property type="match status" value="1"/>
</dbReference>
<dbReference type="RefSeq" id="WP_220151263.1">
    <property type="nucleotide sequence ID" value="NZ_QNSB01000006.1"/>
</dbReference>
<accession>A0A366IJ59</accession>
<dbReference type="Gene3D" id="3.90.1300.10">
    <property type="entry name" value="Amidase signature (AS) domain"/>
    <property type="match status" value="1"/>
</dbReference>